<evidence type="ECO:0000313" key="1">
    <source>
        <dbReference type="EMBL" id="GBP87974.1"/>
    </source>
</evidence>
<organism evidence="1 2">
    <name type="scientific">Eumeta variegata</name>
    <name type="common">Bagworm moth</name>
    <name type="synonym">Eumeta japonica</name>
    <dbReference type="NCBI Taxonomy" id="151549"/>
    <lineage>
        <taxon>Eukaryota</taxon>
        <taxon>Metazoa</taxon>
        <taxon>Ecdysozoa</taxon>
        <taxon>Arthropoda</taxon>
        <taxon>Hexapoda</taxon>
        <taxon>Insecta</taxon>
        <taxon>Pterygota</taxon>
        <taxon>Neoptera</taxon>
        <taxon>Endopterygota</taxon>
        <taxon>Lepidoptera</taxon>
        <taxon>Glossata</taxon>
        <taxon>Ditrysia</taxon>
        <taxon>Tineoidea</taxon>
        <taxon>Psychidae</taxon>
        <taxon>Oiketicinae</taxon>
        <taxon>Eumeta</taxon>
    </lineage>
</organism>
<reference evidence="1 2" key="1">
    <citation type="journal article" date="2019" name="Commun. Biol.">
        <title>The bagworm genome reveals a unique fibroin gene that provides high tensile strength.</title>
        <authorList>
            <person name="Kono N."/>
            <person name="Nakamura H."/>
            <person name="Ohtoshi R."/>
            <person name="Tomita M."/>
            <person name="Numata K."/>
            <person name="Arakawa K."/>
        </authorList>
    </citation>
    <scope>NUCLEOTIDE SEQUENCE [LARGE SCALE GENOMIC DNA]</scope>
</reference>
<gene>
    <name evidence="1" type="ORF">EVAR_62481_1</name>
</gene>
<comment type="caution">
    <text evidence="1">The sequence shown here is derived from an EMBL/GenBank/DDBJ whole genome shotgun (WGS) entry which is preliminary data.</text>
</comment>
<dbReference type="EMBL" id="BGZK01001898">
    <property type="protein sequence ID" value="GBP87974.1"/>
    <property type="molecule type" value="Genomic_DNA"/>
</dbReference>
<dbReference type="Proteomes" id="UP000299102">
    <property type="component" value="Unassembled WGS sequence"/>
</dbReference>
<sequence length="156" mass="17036">MEFPIELSFESAEYALEEEKDGVRRLRACAHRLAVELRTCARRGRVTGARADRGCPGFGHAVANSIAAENEPARQVKHQNLTEYKCEVAVISTYPSFTCAAAPAWSGRICFNPDPGTSSDLHLDQTPGPTPGRIFGFDLGTVLNFDLVPALHSMFI</sequence>
<protein>
    <submittedName>
        <fullName evidence="1">Uncharacterized protein</fullName>
    </submittedName>
</protein>
<accession>A0A4C1ZLM5</accession>
<keyword evidence="2" id="KW-1185">Reference proteome</keyword>
<dbReference type="AlphaFoldDB" id="A0A4C1ZLM5"/>
<name>A0A4C1ZLM5_EUMVA</name>
<proteinExistence type="predicted"/>
<evidence type="ECO:0000313" key="2">
    <source>
        <dbReference type="Proteomes" id="UP000299102"/>
    </source>
</evidence>